<protein>
    <submittedName>
        <fullName evidence="2">Uncharacterized protein</fullName>
    </submittedName>
</protein>
<evidence type="ECO:0000256" key="1">
    <source>
        <dbReference type="SAM" id="MobiDB-lite"/>
    </source>
</evidence>
<dbReference type="Proteomes" id="UP000000763">
    <property type="component" value="Chromosome 2"/>
</dbReference>
<evidence type="ECO:0000313" key="3">
    <source>
        <dbReference type="Proteomes" id="UP000000763"/>
    </source>
</evidence>
<evidence type="ECO:0000313" key="2">
    <source>
        <dbReference type="EMBL" id="BAD19823.1"/>
    </source>
</evidence>
<accession>Q6K4Y1</accession>
<dbReference type="EMBL" id="AP005514">
    <property type="protein sequence ID" value="BAD19823.1"/>
    <property type="molecule type" value="Genomic_DNA"/>
</dbReference>
<name>Q6K4Y1_ORYSJ</name>
<gene>
    <name evidence="2" type="primary">OSJNBa0035A24.18</name>
</gene>
<proteinExistence type="predicted"/>
<reference evidence="3" key="1">
    <citation type="journal article" date="2005" name="Nature">
        <title>The map-based sequence of the rice genome.</title>
        <authorList>
            <consortium name="International rice genome sequencing project (IRGSP)"/>
            <person name="Matsumoto T."/>
            <person name="Wu J."/>
            <person name="Kanamori H."/>
            <person name="Katayose Y."/>
            <person name="Fujisawa M."/>
            <person name="Namiki N."/>
            <person name="Mizuno H."/>
            <person name="Yamamoto K."/>
            <person name="Antonio B.A."/>
            <person name="Baba T."/>
            <person name="Sakata K."/>
            <person name="Nagamura Y."/>
            <person name="Aoki H."/>
            <person name="Arikawa K."/>
            <person name="Arita K."/>
            <person name="Bito T."/>
            <person name="Chiden Y."/>
            <person name="Fujitsuka N."/>
            <person name="Fukunaka R."/>
            <person name="Hamada M."/>
            <person name="Harada C."/>
            <person name="Hayashi A."/>
            <person name="Hijishita S."/>
            <person name="Honda M."/>
            <person name="Hosokawa S."/>
            <person name="Ichikawa Y."/>
            <person name="Idonuma A."/>
            <person name="Iijima M."/>
            <person name="Ikeda M."/>
            <person name="Ikeno M."/>
            <person name="Ito K."/>
            <person name="Ito S."/>
            <person name="Ito T."/>
            <person name="Ito Y."/>
            <person name="Ito Y."/>
            <person name="Iwabuchi A."/>
            <person name="Kamiya K."/>
            <person name="Karasawa W."/>
            <person name="Kurita K."/>
            <person name="Katagiri S."/>
            <person name="Kikuta A."/>
            <person name="Kobayashi H."/>
            <person name="Kobayashi N."/>
            <person name="Machita K."/>
            <person name="Maehara T."/>
            <person name="Masukawa M."/>
            <person name="Mizubayashi T."/>
            <person name="Mukai Y."/>
            <person name="Nagasaki H."/>
            <person name="Nagata Y."/>
            <person name="Naito S."/>
            <person name="Nakashima M."/>
            <person name="Nakama Y."/>
            <person name="Nakamichi Y."/>
            <person name="Nakamura M."/>
            <person name="Meguro A."/>
            <person name="Negishi M."/>
            <person name="Ohta I."/>
            <person name="Ohta T."/>
            <person name="Okamoto M."/>
            <person name="Ono N."/>
            <person name="Saji S."/>
            <person name="Sakaguchi M."/>
            <person name="Sakai K."/>
            <person name="Shibata M."/>
            <person name="Shimokawa T."/>
            <person name="Song J."/>
            <person name="Takazaki Y."/>
            <person name="Terasawa K."/>
            <person name="Tsugane M."/>
            <person name="Tsuji K."/>
            <person name="Ueda S."/>
            <person name="Waki K."/>
            <person name="Yamagata H."/>
            <person name="Yamamoto M."/>
            <person name="Yamamoto S."/>
            <person name="Yamane H."/>
            <person name="Yoshiki S."/>
            <person name="Yoshihara R."/>
            <person name="Yukawa K."/>
            <person name="Zhong H."/>
            <person name="Yano M."/>
            <person name="Yuan Q."/>
            <person name="Ouyang S."/>
            <person name="Liu J."/>
            <person name="Jones K.M."/>
            <person name="Gansberger K."/>
            <person name="Moffat K."/>
            <person name="Hill J."/>
            <person name="Bera J."/>
            <person name="Fadrosh D."/>
            <person name="Jin S."/>
            <person name="Johri S."/>
            <person name="Kim M."/>
            <person name="Overton L."/>
            <person name="Reardon M."/>
            <person name="Tsitrin T."/>
            <person name="Vuong H."/>
            <person name="Weaver B."/>
            <person name="Ciecko A."/>
            <person name="Tallon L."/>
            <person name="Jackson J."/>
            <person name="Pai G."/>
            <person name="Aken S.V."/>
            <person name="Utterback T."/>
            <person name="Reidmuller S."/>
            <person name="Feldblyum T."/>
            <person name="Hsiao J."/>
            <person name="Zismann V."/>
            <person name="Iobst S."/>
            <person name="de Vazeille A.R."/>
            <person name="Buell C.R."/>
            <person name="Ying K."/>
            <person name="Li Y."/>
            <person name="Lu T."/>
            <person name="Huang Y."/>
            <person name="Zhao Q."/>
            <person name="Feng Q."/>
            <person name="Zhang L."/>
            <person name="Zhu J."/>
            <person name="Weng Q."/>
            <person name="Mu J."/>
            <person name="Lu Y."/>
            <person name="Fan D."/>
            <person name="Liu Y."/>
            <person name="Guan J."/>
            <person name="Zhang Y."/>
            <person name="Yu S."/>
            <person name="Liu X."/>
            <person name="Zhang Y."/>
            <person name="Hong G."/>
            <person name="Han B."/>
            <person name="Choisne N."/>
            <person name="Demange N."/>
            <person name="Orjeda G."/>
            <person name="Samain S."/>
            <person name="Cattolico L."/>
            <person name="Pelletier E."/>
            <person name="Couloux A."/>
            <person name="Segurens B."/>
            <person name="Wincker P."/>
            <person name="D'Hont A."/>
            <person name="Scarpelli C."/>
            <person name="Weissenbach J."/>
            <person name="Salanoubat M."/>
            <person name="Quetier F."/>
            <person name="Yu Y."/>
            <person name="Kim H.R."/>
            <person name="Rambo T."/>
            <person name="Currie J."/>
            <person name="Collura K."/>
            <person name="Luo M."/>
            <person name="Yang T."/>
            <person name="Ammiraju J.S.S."/>
            <person name="Engler F."/>
            <person name="Soderlund C."/>
            <person name="Wing R.A."/>
            <person name="Palmer L.E."/>
            <person name="de la Bastide M."/>
            <person name="Spiegel L."/>
            <person name="Nascimento L."/>
            <person name="Zutavern T."/>
            <person name="O'Shaughnessy A."/>
            <person name="Dike S."/>
            <person name="Dedhia N."/>
            <person name="Preston R."/>
            <person name="Balija V."/>
            <person name="McCombie W.R."/>
            <person name="Chow T."/>
            <person name="Chen H."/>
            <person name="Chung M."/>
            <person name="Chen C."/>
            <person name="Shaw J."/>
            <person name="Wu H."/>
            <person name="Hsiao K."/>
            <person name="Chao Y."/>
            <person name="Chu M."/>
            <person name="Cheng C."/>
            <person name="Hour A."/>
            <person name="Lee P."/>
            <person name="Lin S."/>
            <person name="Lin Y."/>
            <person name="Liou J."/>
            <person name="Liu S."/>
            <person name="Hsing Y."/>
            <person name="Raghuvanshi S."/>
            <person name="Mohanty A."/>
            <person name="Bharti A.K."/>
            <person name="Gaur A."/>
            <person name="Gupta V."/>
            <person name="Kumar D."/>
            <person name="Ravi V."/>
            <person name="Vij S."/>
            <person name="Kapur A."/>
            <person name="Khurana P."/>
            <person name="Khurana P."/>
            <person name="Khurana J.P."/>
            <person name="Tyagi A.K."/>
            <person name="Gaikwad K."/>
            <person name="Singh A."/>
            <person name="Dalal V."/>
            <person name="Srivastava S."/>
            <person name="Dixit A."/>
            <person name="Pal A.K."/>
            <person name="Ghazi I.A."/>
            <person name="Yadav M."/>
            <person name="Pandit A."/>
            <person name="Bhargava A."/>
            <person name="Sureshbabu K."/>
            <person name="Batra K."/>
            <person name="Sharma T.R."/>
            <person name="Mohapatra T."/>
            <person name="Singh N.K."/>
            <person name="Messing J."/>
            <person name="Nelson A.B."/>
            <person name="Fuks G."/>
            <person name="Kavchok S."/>
            <person name="Keizer G."/>
            <person name="Linton E."/>
            <person name="Llaca V."/>
            <person name="Song R."/>
            <person name="Tanyolac B."/>
            <person name="Young S."/>
            <person name="Ho-Il K."/>
            <person name="Hahn J.H."/>
            <person name="Sangsakoo G."/>
            <person name="Vanavichit A."/>
            <person name="de Mattos Luiz.A.T."/>
            <person name="Zimmer P.D."/>
            <person name="Malone G."/>
            <person name="Dellagostin O."/>
            <person name="de Oliveira A.C."/>
            <person name="Bevan M."/>
            <person name="Bancroft I."/>
            <person name="Minx P."/>
            <person name="Cordum H."/>
            <person name="Wilson R."/>
            <person name="Cheng Z."/>
            <person name="Jin W."/>
            <person name="Jiang J."/>
            <person name="Leong S.A."/>
            <person name="Iwama H."/>
            <person name="Gojobori T."/>
            <person name="Itoh T."/>
            <person name="Niimura Y."/>
            <person name="Fujii Y."/>
            <person name="Habara T."/>
            <person name="Sakai H."/>
            <person name="Sato Y."/>
            <person name="Wilson G."/>
            <person name="Kumar K."/>
            <person name="McCouch S."/>
            <person name="Juretic N."/>
            <person name="Hoen D."/>
            <person name="Wright S."/>
            <person name="Bruskiewich R."/>
            <person name="Bureau T."/>
            <person name="Miyao A."/>
            <person name="Hirochika H."/>
            <person name="Nishikawa T."/>
            <person name="Kadowaki K."/>
            <person name="Sugiura M."/>
            <person name="Burr B."/>
            <person name="Sasaki T."/>
        </authorList>
    </citation>
    <scope>NUCLEOTIDE SEQUENCE [LARGE SCALE GENOMIC DNA]</scope>
    <source>
        <strain evidence="3">cv. Nipponbare</strain>
    </source>
</reference>
<sequence length="60" mass="6410">MDCDGSSSHWRSVRGPPAPMRVAPTRALTASAPLPTSCSTTYPCFQPLVATIHSCVLSHR</sequence>
<feature type="compositionally biased region" description="Polar residues" evidence="1">
    <location>
        <begin position="1"/>
        <end position="10"/>
    </location>
</feature>
<feature type="region of interest" description="Disordered" evidence="1">
    <location>
        <begin position="1"/>
        <end position="21"/>
    </location>
</feature>
<reference evidence="3" key="2">
    <citation type="journal article" date="2008" name="Nucleic Acids Res.">
        <title>The rice annotation project database (RAP-DB): 2008 update.</title>
        <authorList>
            <consortium name="The rice annotation project (RAP)"/>
        </authorList>
    </citation>
    <scope>GENOME REANNOTATION</scope>
    <source>
        <strain evidence="3">cv. Nipponbare</strain>
    </source>
</reference>
<dbReference type="AlphaFoldDB" id="Q6K4Y1"/>
<organism evidence="2 3">
    <name type="scientific">Oryza sativa subsp. japonica</name>
    <name type="common">Rice</name>
    <dbReference type="NCBI Taxonomy" id="39947"/>
    <lineage>
        <taxon>Eukaryota</taxon>
        <taxon>Viridiplantae</taxon>
        <taxon>Streptophyta</taxon>
        <taxon>Embryophyta</taxon>
        <taxon>Tracheophyta</taxon>
        <taxon>Spermatophyta</taxon>
        <taxon>Magnoliopsida</taxon>
        <taxon>Liliopsida</taxon>
        <taxon>Poales</taxon>
        <taxon>Poaceae</taxon>
        <taxon>BOP clade</taxon>
        <taxon>Oryzoideae</taxon>
        <taxon>Oryzeae</taxon>
        <taxon>Oryzinae</taxon>
        <taxon>Oryza</taxon>
        <taxon>Oryza sativa</taxon>
    </lineage>
</organism>